<reference evidence="3 4" key="1">
    <citation type="journal article" date="2016" name="Nat. Commun.">
        <title>Ectomycorrhizal ecology is imprinted in the genome of the dominant symbiotic fungus Cenococcum geophilum.</title>
        <authorList>
            <consortium name="DOE Joint Genome Institute"/>
            <person name="Peter M."/>
            <person name="Kohler A."/>
            <person name="Ohm R.A."/>
            <person name="Kuo A."/>
            <person name="Krutzmann J."/>
            <person name="Morin E."/>
            <person name="Arend M."/>
            <person name="Barry K.W."/>
            <person name="Binder M."/>
            <person name="Choi C."/>
            <person name="Clum A."/>
            <person name="Copeland A."/>
            <person name="Grisel N."/>
            <person name="Haridas S."/>
            <person name="Kipfer T."/>
            <person name="LaButti K."/>
            <person name="Lindquist E."/>
            <person name="Lipzen A."/>
            <person name="Maire R."/>
            <person name="Meier B."/>
            <person name="Mihaltcheva S."/>
            <person name="Molinier V."/>
            <person name="Murat C."/>
            <person name="Poggeler S."/>
            <person name="Quandt C.A."/>
            <person name="Sperisen C."/>
            <person name="Tritt A."/>
            <person name="Tisserant E."/>
            <person name="Crous P.W."/>
            <person name="Henrissat B."/>
            <person name="Nehls U."/>
            <person name="Egli S."/>
            <person name="Spatafora J.W."/>
            <person name="Grigoriev I.V."/>
            <person name="Martin F.M."/>
        </authorList>
    </citation>
    <scope>NUCLEOTIDE SEQUENCE [LARGE SCALE GENOMIC DNA]</scope>
    <source>
        <strain evidence="3 4">CBS 207.34</strain>
    </source>
</reference>
<dbReference type="InterPro" id="IPR053157">
    <property type="entry name" value="Sterol_Uptake_Regulator"/>
</dbReference>
<dbReference type="PANTHER" id="PTHR47784:SF5">
    <property type="entry name" value="STEROL UPTAKE CONTROL PROTEIN 2"/>
    <property type="match status" value="1"/>
</dbReference>
<name>A0A8E2JY06_9PEZI</name>
<proteinExistence type="predicted"/>
<dbReference type="Proteomes" id="UP000250140">
    <property type="component" value="Unassembled WGS sequence"/>
</dbReference>
<dbReference type="OrthoDB" id="5350673at2759"/>
<dbReference type="CDD" id="cd00067">
    <property type="entry name" value="GAL4"/>
    <property type="match status" value="1"/>
</dbReference>
<accession>A0A8E2JY06</accession>
<dbReference type="EMBL" id="KV748744">
    <property type="protein sequence ID" value="OCL13292.1"/>
    <property type="molecule type" value="Genomic_DNA"/>
</dbReference>
<keyword evidence="1" id="KW-0539">Nucleus</keyword>
<evidence type="ECO:0000256" key="1">
    <source>
        <dbReference type="ARBA" id="ARBA00023242"/>
    </source>
</evidence>
<dbReference type="GO" id="GO:0001228">
    <property type="term" value="F:DNA-binding transcription activator activity, RNA polymerase II-specific"/>
    <property type="evidence" value="ECO:0007669"/>
    <property type="project" value="TreeGrafter"/>
</dbReference>
<dbReference type="Pfam" id="PF00172">
    <property type="entry name" value="Zn_clus"/>
    <property type="match status" value="1"/>
</dbReference>
<dbReference type="InterPro" id="IPR001138">
    <property type="entry name" value="Zn2Cys6_DnaBD"/>
</dbReference>
<dbReference type="GO" id="GO:0008270">
    <property type="term" value="F:zinc ion binding"/>
    <property type="evidence" value="ECO:0007669"/>
    <property type="project" value="InterPro"/>
</dbReference>
<dbReference type="SUPFAM" id="SSF57701">
    <property type="entry name" value="Zn2/Cys6 DNA-binding domain"/>
    <property type="match status" value="1"/>
</dbReference>
<dbReference type="PANTHER" id="PTHR47784">
    <property type="entry name" value="STEROL UPTAKE CONTROL PROTEIN 2"/>
    <property type="match status" value="1"/>
</dbReference>
<organism evidence="3 4">
    <name type="scientific">Glonium stellatum</name>
    <dbReference type="NCBI Taxonomy" id="574774"/>
    <lineage>
        <taxon>Eukaryota</taxon>
        <taxon>Fungi</taxon>
        <taxon>Dikarya</taxon>
        <taxon>Ascomycota</taxon>
        <taxon>Pezizomycotina</taxon>
        <taxon>Dothideomycetes</taxon>
        <taxon>Pleosporomycetidae</taxon>
        <taxon>Gloniales</taxon>
        <taxon>Gloniaceae</taxon>
        <taxon>Glonium</taxon>
    </lineage>
</organism>
<protein>
    <recommendedName>
        <fullName evidence="2">Zn(2)-C6 fungal-type domain-containing protein</fullName>
    </recommendedName>
</protein>
<dbReference type="InterPro" id="IPR021858">
    <property type="entry name" value="Fun_TF"/>
</dbReference>
<evidence type="ECO:0000313" key="3">
    <source>
        <dbReference type="EMBL" id="OCL13292.1"/>
    </source>
</evidence>
<evidence type="ECO:0000313" key="4">
    <source>
        <dbReference type="Proteomes" id="UP000250140"/>
    </source>
</evidence>
<dbReference type="PROSITE" id="PS50048">
    <property type="entry name" value="ZN2_CY6_FUNGAL_2"/>
    <property type="match status" value="1"/>
</dbReference>
<dbReference type="InterPro" id="IPR036864">
    <property type="entry name" value="Zn2-C6_fun-type_DNA-bd_sf"/>
</dbReference>
<sequence>MPSRKSHHKTRRGCAPCKKRRVKCDEQYPSCNNCNKKSITCSFLMIVPSSRLSPSPTLLPCLSAGVKAPFRVHVFQSSLIPPPPPKPSPLLLAFEECLEDAAESFKSRGQELLHHYTTATSKTLATDLPAQTVWQGAVLQLAYSHRYLIHGLLAVTSLHLARLRGDASERALIATSASQFNIALSLFRDVVTNITEENCEALYAFSTLVCVFIFITSQDECKAILTPSPNTKQFDRRTQTNEMIRIEATRLRTVRGALVILFPGWDWIVRGPLSPLCTRKWWPDTPTPVDAEAVVEDRQLAALKRLWLQPGRSFDYAFPVLAAALAELRSCFALVSQLTRNPAYVNRGSNGVYDRCANGKLVDRGAVFTWPIQVQGEFIALLESQRPEALAILAHYAILPGRVRGVWWMEGWGVSLVTTAALVLGAERKSWIEWPARVVGLEWENVL</sequence>
<feature type="domain" description="Zn(2)-C6 fungal-type" evidence="2">
    <location>
        <begin position="13"/>
        <end position="43"/>
    </location>
</feature>
<dbReference type="Pfam" id="PF11951">
    <property type="entry name" value="Fungal_trans_2"/>
    <property type="match status" value="1"/>
</dbReference>
<feature type="non-terminal residue" evidence="3">
    <location>
        <position position="447"/>
    </location>
</feature>
<gene>
    <name evidence="3" type="ORF">AOQ84DRAFT_264750</name>
</gene>
<evidence type="ECO:0000259" key="2">
    <source>
        <dbReference type="PROSITE" id="PS50048"/>
    </source>
</evidence>
<keyword evidence="4" id="KW-1185">Reference proteome</keyword>
<dbReference type="PROSITE" id="PS00463">
    <property type="entry name" value="ZN2_CY6_FUNGAL_1"/>
    <property type="match status" value="1"/>
</dbReference>
<dbReference type="SMART" id="SM00066">
    <property type="entry name" value="GAL4"/>
    <property type="match status" value="1"/>
</dbReference>
<dbReference type="Gene3D" id="4.10.240.10">
    <property type="entry name" value="Zn(2)-C6 fungal-type DNA-binding domain"/>
    <property type="match status" value="1"/>
</dbReference>
<dbReference type="AlphaFoldDB" id="A0A8E2JY06"/>